<feature type="compositionally biased region" description="Pro residues" evidence="2">
    <location>
        <begin position="574"/>
        <end position="587"/>
    </location>
</feature>
<feature type="compositionally biased region" description="Polar residues" evidence="2">
    <location>
        <begin position="154"/>
        <end position="182"/>
    </location>
</feature>
<dbReference type="InParanoid" id="A0A423VZZ5"/>
<evidence type="ECO:0000313" key="4">
    <source>
        <dbReference type="Proteomes" id="UP000285146"/>
    </source>
</evidence>
<dbReference type="Proteomes" id="UP000285146">
    <property type="component" value="Unassembled WGS sequence"/>
</dbReference>
<feature type="coiled-coil region" evidence="1">
    <location>
        <begin position="430"/>
        <end position="457"/>
    </location>
</feature>
<feature type="compositionally biased region" description="Polar residues" evidence="2">
    <location>
        <begin position="279"/>
        <end position="298"/>
    </location>
</feature>
<evidence type="ECO:0000256" key="2">
    <source>
        <dbReference type="SAM" id="MobiDB-lite"/>
    </source>
</evidence>
<feature type="compositionally biased region" description="Low complexity" evidence="2">
    <location>
        <begin position="361"/>
        <end position="371"/>
    </location>
</feature>
<feature type="compositionally biased region" description="Low complexity" evidence="2">
    <location>
        <begin position="35"/>
        <end position="45"/>
    </location>
</feature>
<feature type="region of interest" description="Disordered" evidence="2">
    <location>
        <begin position="22"/>
        <end position="388"/>
    </location>
</feature>
<reference evidence="3 4" key="1">
    <citation type="submission" date="2015-09" db="EMBL/GenBank/DDBJ databases">
        <title>Host preference determinants of Valsa canker pathogens revealed by comparative genomics.</title>
        <authorList>
            <person name="Yin Z."/>
            <person name="Huang L."/>
        </authorList>
    </citation>
    <scope>NUCLEOTIDE SEQUENCE [LARGE SCALE GENOMIC DNA]</scope>
    <source>
        <strain evidence="3 4">SXYLt</strain>
    </source>
</reference>
<evidence type="ECO:0000256" key="1">
    <source>
        <dbReference type="SAM" id="Coils"/>
    </source>
</evidence>
<feature type="compositionally biased region" description="Low complexity" evidence="2">
    <location>
        <begin position="112"/>
        <end position="130"/>
    </location>
</feature>
<accession>A0A423VZZ5</accession>
<feature type="region of interest" description="Disordered" evidence="2">
    <location>
        <begin position="508"/>
        <end position="589"/>
    </location>
</feature>
<comment type="caution">
    <text evidence="3">The sequence shown here is derived from an EMBL/GenBank/DDBJ whole genome shotgun (WGS) entry which is preliminary data.</text>
</comment>
<feature type="compositionally biased region" description="Low complexity" evidence="2">
    <location>
        <begin position="228"/>
        <end position="244"/>
    </location>
</feature>
<gene>
    <name evidence="3" type="ORF">VPNG_09000</name>
</gene>
<feature type="compositionally biased region" description="Polar residues" evidence="2">
    <location>
        <begin position="246"/>
        <end position="256"/>
    </location>
</feature>
<keyword evidence="1" id="KW-0175">Coiled coil</keyword>
<name>A0A423VZZ5_9PEZI</name>
<feature type="compositionally biased region" description="Basic and acidic residues" evidence="2">
    <location>
        <begin position="549"/>
        <end position="573"/>
    </location>
</feature>
<dbReference type="OrthoDB" id="6103986at2759"/>
<proteinExistence type="predicted"/>
<dbReference type="EMBL" id="LKEB01000067">
    <property type="protein sequence ID" value="ROV96617.1"/>
    <property type="molecule type" value="Genomic_DNA"/>
</dbReference>
<protein>
    <submittedName>
        <fullName evidence="3">Uncharacterized protein</fullName>
    </submittedName>
</protein>
<feature type="compositionally biased region" description="Basic and acidic residues" evidence="2">
    <location>
        <begin position="257"/>
        <end position="275"/>
    </location>
</feature>
<evidence type="ECO:0000313" key="3">
    <source>
        <dbReference type="EMBL" id="ROV96617.1"/>
    </source>
</evidence>
<feature type="compositionally biased region" description="Polar residues" evidence="2">
    <location>
        <begin position="78"/>
        <end position="88"/>
    </location>
</feature>
<feature type="compositionally biased region" description="Low complexity" evidence="2">
    <location>
        <begin position="65"/>
        <end position="77"/>
    </location>
</feature>
<dbReference type="AlphaFoldDB" id="A0A423VZZ5"/>
<sequence length="647" mass="71371">MSSPTDTDWAAKAAALKKQLLKTRNMGVAIPQPDKMPSSSNPSSGKGKRPGTQGERVAANASTIASKMKASLSASSAETGSDESTTIAQGGAGKESQNSPAITDTLMAKLATTSVSSSQGSSTSISTQPSKAFSMGTRGVEMNTLDAKSKMFGPSSTLRPGDSSSSAQNKPESKLQNANNNKNGKRAERDAQSSTEEGEIREDIMLPKFLTKTTTATAPAESQKKSGASSRPTVAPATAATIARQKTPSVPQTSGSSDDKISDYVPREPRSERKPLQRLLTTTYPARLGSNATVSSPTQHDEARGGPSSGSLPPRPGRPDLSKTMSRQVVELARKQPHGGPQLRRPQDRARSASPRNEQPSTATTLTLRTRSIPRTNSEAAAAADDDWKEQRQLEEITSHQDRDLRDWLRFTGWNDIEYRRGELARQRRLAEIGREKAELELEAEAAKQARQQHKDVASTTTSLHQSLLPTPRLPDAERTVGFSRRTEIRRVEPASFGRLMRFAAGVKRERRGSDDERGGAANKYYRGGQYRGRPRGCSRRGLGYSRGDYSRRSEPYHNFDEREDYHQRRDNRPTPPFRLGTPPPQRPLGWSRYSTPLEHEYLKWDDLIDVHHYREREPTKYRGCGRGYRGGDYAGPRYRGGLIRRR</sequence>
<keyword evidence="4" id="KW-1185">Reference proteome</keyword>
<organism evidence="3 4">
    <name type="scientific">Cytospora leucostoma</name>
    <dbReference type="NCBI Taxonomy" id="1230097"/>
    <lineage>
        <taxon>Eukaryota</taxon>
        <taxon>Fungi</taxon>
        <taxon>Dikarya</taxon>
        <taxon>Ascomycota</taxon>
        <taxon>Pezizomycotina</taxon>
        <taxon>Sordariomycetes</taxon>
        <taxon>Sordariomycetidae</taxon>
        <taxon>Diaporthales</taxon>
        <taxon>Cytosporaceae</taxon>
        <taxon>Cytospora</taxon>
    </lineage>
</organism>